<comment type="caution">
    <text evidence="1">The sequence shown here is derived from an EMBL/GenBank/DDBJ whole genome shotgun (WGS) entry which is preliminary data.</text>
</comment>
<reference evidence="1" key="1">
    <citation type="journal article" date="2023" name="Science">
        <title>Genome structures resolve the early diversification of teleost fishes.</title>
        <authorList>
            <person name="Parey E."/>
            <person name="Louis A."/>
            <person name="Montfort J."/>
            <person name="Bouchez O."/>
            <person name="Roques C."/>
            <person name="Iampietro C."/>
            <person name="Lluch J."/>
            <person name="Castinel A."/>
            <person name="Donnadieu C."/>
            <person name="Desvignes T."/>
            <person name="Floi Bucao C."/>
            <person name="Jouanno E."/>
            <person name="Wen M."/>
            <person name="Mejri S."/>
            <person name="Dirks R."/>
            <person name="Jansen H."/>
            <person name="Henkel C."/>
            <person name="Chen W.J."/>
            <person name="Zahm M."/>
            <person name="Cabau C."/>
            <person name="Klopp C."/>
            <person name="Thompson A.W."/>
            <person name="Robinson-Rechavi M."/>
            <person name="Braasch I."/>
            <person name="Lecointre G."/>
            <person name="Bobe J."/>
            <person name="Postlethwait J.H."/>
            <person name="Berthelot C."/>
            <person name="Roest Crollius H."/>
            <person name="Guiguen Y."/>
        </authorList>
    </citation>
    <scope>NUCLEOTIDE SEQUENCE</scope>
    <source>
        <strain evidence="1">WJC10195</strain>
    </source>
</reference>
<evidence type="ECO:0000313" key="2">
    <source>
        <dbReference type="Proteomes" id="UP001152622"/>
    </source>
</evidence>
<dbReference type="Proteomes" id="UP001152622">
    <property type="component" value="Chromosome 1"/>
</dbReference>
<dbReference type="EMBL" id="JAINUF010000001">
    <property type="protein sequence ID" value="KAJ8380402.1"/>
    <property type="molecule type" value="Genomic_DNA"/>
</dbReference>
<evidence type="ECO:0000313" key="1">
    <source>
        <dbReference type="EMBL" id="KAJ8380402.1"/>
    </source>
</evidence>
<gene>
    <name evidence="1" type="ORF">SKAU_G00011800</name>
</gene>
<protein>
    <submittedName>
        <fullName evidence="1">Uncharacterized protein</fullName>
    </submittedName>
</protein>
<keyword evidence="2" id="KW-1185">Reference proteome</keyword>
<name>A0A9Q1GC01_SYNKA</name>
<proteinExistence type="predicted"/>
<dbReference type="AlphaFoldDB" id="A0A9Q1GC01"/>
<dbReference type="OrthoDB" id="10048434at2759"/>
<sequence length="72" mass="8208">MAHNIKSTRLIDNQEGDLKAVSCWPLGRRALWKTYPSFREGHGRTETGQAKITSDLSLLFQYAWSCRLGPRS</sequence>
<accession>A0A9Q1GC01</accession>
<organism evidence="1 2">
    <name type="scientific">Synaphobranchus kaupii</name>
    <name type="common">Kaup's arrowtooth eel</name>
    <dbReference type="NCBI Taxonomy" id="118154"/>
    <lineage>
        <taxon>Eukaryota</taxon>
        <taxon>Metazoa</taxon>
        <taxon>Chordata</taxon>
        <taxon>Craniata</taxon>
        <taxon>Vertebrata</taxon>
        <taxon>Euteleostomi</taxon>
        <taxon>Actinopterygii</taxon>
        <taxon>Neopterygii</taxon>
        <taxon>Teleostei</taxon>
        <taxon>Anguilliformes</taxon>
        <taxon>Synaphobranchidae</taxon>
        <taxon>Synaphobranchus</taxon>
    </lineage>
</organism>